<accession>A0A917A4J6</accession>
<dbReference type="PROSITE" id="PS50932">
    <property type="entry name" value="HTH_LACI_2"/>
    <property type="match status" value="1"/>
</dbReference>
<dbReference type="Gene3D" id="1.10.260.40">
    <property type="entry name" value="lambda repressor-like DNA-binding domains"/>
    <property type="match status" value="1"/>
</dbReference>
<dbReference type="PRINTS" id="PR00036">
    <property type="entry name" value="HTHLACI"/>
</dbReference>
<proteinExistence type="predicted"/>
<gene>
    <name evidence="5" type="primary">galR</name>
    <name evidence="5" type="ORF">GCM10011510_03230</name>
</gene>
<name>A0A917A4J6_9STRE</name>
<dbReference type="InterPro" id="IPR000843">
    <property type="entry name" value="HTH_LacI"/>
</dbReference>
<keyword evidence="3" id="KW-0804">Transcription</keyword>
<dbReference type="PANTHER" id="PTHR30146">
    <property type="entry name" value="LACI-RELATED TRANSCRIPTIONAL REPRESSOR"/>
    <property type="match status" value="1"/>
</dbReference>
<dbReference type="CDD" id="cd01392">
    <property type="entry name" value="HTH_LacI"/>
    <property type="match status" value="1"/>
</dbReference>
<dbReference type="GO" id="GO:0003700">
    <property type="term" value="F:DNA-binding transcription factor activity"/>
    <property type="evidence" value="ECO:0007669"/>
    <property type="project" value="TreeGrafter"/>
</dbReference>
<dbReference type="OrthoDB" id="43195at2"/>
<dbReference type="Proteomes" id="UP000660801">
    <property type="component" value="Unassembled WGS sequence"/>
</dbReference>
<evidence type="ECO:0000259" key="4">
    <source>
        <dbReference type="PROSITE" id="PS50932"/>
    </source>
</evidence>
<dbReference type="PANTHER" id="PTHR30146:SF149">
    <property type="entry name" value="HTH-TYPE TRANSCRIPTIONAL REGULATOR EBGR"/>
    <property type="match status" value="1"/>
</dbReference>
<keyword evidence="1" id="KW-0805">Transcription regulation</keyword>
<dbReference type="SUPFAM" id="SSF47413">
    <property type="entry name" value="lambda repressor-like DNA-binding domains"/>
    <property type="match status" value="1"/>
</dbReference>
<dbReference type="SUPFAM" id="SSF53822">
    <property type="entry name" value="Periplasmic binding protein-like I"/>
    <property type="match status" value="1"/>
</dbReference>
<protein>
    <submittedName>
        <fullName evidence="5">LacI family transcriptional regulator</fullName>
    </submittedName>
</protein>
<organism evidence="5 6">
    <name type="scientific">Streptococcus himalayensis</name>
    <dbReference type="NCBI Taxonomy" id="1888195"/>
    <lineage>
        <taxon>Bacteria</taxon>
        <taxon>Bacillati</taxon>
        <taxon>Bacillota</taxon>
        <taxon>Bacilli</taxon>
        <taxon>Lactobacillales</taxon>
        <taxon>Streptococcaceae</taxon>
        <taxon>Streptococcus</taxon>
    </lineage>
</organism>
<evidence type="ECO:0000256" key="3">
    <source>
        <dbReference type="ARBA" id="ARBA00023163"/>
    </source>
</evidence>
<dbReference type="InterPro" id="IPR028082">
    <property type="entry name" value="Peripla_BP_I"/>
</dbReference>
<keyword evidence="2" id="KW-0238">DNA-binding</keyword>
<dbReference type="CDD" id="cd01544">
    <property type="entry name" value="PBP1_GalR"/>
    <property type="match status" value="1"/>
</dbReference>
<dbReference type="Gene3D" id="3.40.50.2300">
    <property type="match status" value="2"/>
</dbReference>
<dbReference type="RefSeq" id="WP_068991630.1">
    <property type="nucleotide sequence ID" value="NZ_BMJN01000003.1"/>
</dbReference>
<reference evidence="5" key="1">
    <citation type="journal article" date="2014" name="Int. J. Syst. Evol. Microbiol.">
        <title>Complete genome sequence of Corynebacterium casei LMG S-19264T (=DSM 44701T), isolated from a smear-ripened cheese.</title>
        <authorList>
            <consortium name="US DOE Joint Genome Institute (JGI-PGF)"/>
            <person name="Walter F."/>
            <person name="Albersmeier A."/>
            <person name="Kalinowski J."/>
            <person name="Ruckert C."/>
        </authorList>
    </citation>
    <scope>NUCLEOTIDE SEQUENCE</scope>
    <source>
        <strain evidence="5">CGMCC 1.15533</strain>
    </source>
</reference>
<feature type="domain" description="HTH lacI-type" evidence="4">
    <location>
        <begin position="2"/>
        <end position="54"/>
    </location>
</feature>
<evidence type="ECO:0000313" key="6">
    <source>
        <dbReference type="Proteomes" id="UP000660801"/>
    </source>
</evidence>
<dbReference type="Pfam" id="PF00356">
    <property type="entry name" value="LacI"/>
    <property type="match status" value="1"/>
</dbReference>
<dbReference type="GO" id="GO:0000976">
    <property type="term" value="F:transcription cis-regulatory region binding"/>
    <property type="evidence" value="ECO:0007669"/>
    <property type="project" value="TreeGrafter"/>
</dbReference>
<dbReference type="PROSITE" id="PS00356">
    <property type="entry name" value="HTH_LACI_1"/>
    <property type="match status" value="1"/>
</dbReference>
<dbReference type="InterPro" id="IPR046335">
    <property type="entry name" value="LacI/GalR-like_sensor"/>
</dbReference>
<evidence type="ECO:0000256" key="1">
    <source>
        <dbReference type="ARBA" id="ARBA00023015"/>
    </source>
</evidence>
<dbReference type="EMBL" id="BMJN01000003">
    <property type="protein sequence ID" value="GGE25515.1"/>
    <property type="molecule type" value="Genomic_DNA"/>
</dbReference>
<comment type="caution">
    <text evidence="5">The sequence shown here is derived from an EMBL/GenBank/DDBJ whole genome shotgun (WGS) entry which is preliminary data.</text>
</comment>
<dbReference type="AlphaFoldDB" id="A0A917A4J6"/>
<evidence type="ECO:0000313" key="5">
    <source>
        <dbReference type="EMBL" id="GGE25515.1"/>
    </source>
</evidence>
<dbReference type="InterPro" id="IPR010982">
    <property type="entry name" value="Lambda_DNA-bd_dom_sf"/>
</dbReference>
<reference evidence="5" key="2">
    <citation type="submission" date="2020-09" db="EMBL/GenBank/DDBJ databases">
        <authorList>
            <person name="Sun Q."/>
            <person name="Zhou Y."/>
        </authorList>
    </citation>
    <scope>NUCLEOTIDE SEQUENCE</scope>
    <source>
        <strain evidence="5">CGMCC 1.15533</strain>
    </source>
</reference>
<keyword evidence="6" id="KW-1185">Reference proteome</keyword>
<sequence>MVRIKDIAEKAGVSSATVSRVLNHDPNLSVTQTTRQLIFQTAQELGYEKRGKKTPPKKSQIGTIAIVEWYTKAQELDDLYYYSIRIGVEKRAQEMGYSLVRIFNNDSFHTLSGIKGIVAIGKFSSQKIQELETYSKQIVFIDSNTLRYGHSCVTTDFENSVIAVLDYFLKHGHVKIGMLAGQECTSDDTTLLLDSRLSTFRNYLSQKGLLQEDWIKIGFFTAEAGYQMMAELLREHPKHLPSALFLANDTLALGALRALQEASIAVPTQISLVAFNDTSISKYVYPPLSSVTVYTEEMGKAALELLHQELEKEGESIPQMMTLSTSLTIRESSCPYENL</sequence>
<dbReference type="SMART" id="SM00354">
    <property type="entry name" value="HTH_LACI"/>
    <property type="match status" value="1"/>
</dbReference>
<evidence type="ECO:0000256" key="2">
    <source>
        <dbReference type="ARBA" id="ARBA00023125"/>
    </source>
</evidence>
<dbReference type="Pfam" id="PF13377">
    <property type="entry name" value="Peripla_BP_3"/>
    <property type="match status" value="1"/>
</dbReference>